<dbReference type="PANTHER" id="PTHR33452:SF1">
    <property type="entry name" value="INNER MEMBRANE PROTEIN YPHA-RELATED"/>
    <property type="match status" value="1"/>
</dbReference>
<protein>
    <submittedName>
        <fullName evidence="8">Putative oxidoreductase</fullName>
    </submittedName>
</protein>
<keyword evidence="5 7" id="KW-1133">Transmembrane helix</keyword>
<feature type="transmembrane region" description="Helical" evidence="7">
    <location>
        <begin position="99"/>
        <end position="125"/>
    </location>
</feature>
<sequence>MIAAVKTGKGNKVNGILSSYDRAVALVSGASMQNLTLLLTRIVLAGIFWRSGRTKVEEDSWFSISDTTYYLFAEEYSGVPLPSDLAAAMAMVSEHVFPILLVLGLFTRFSALALLGMTMVIQIFVYPEAWWSVHAVWAALALIVITRGGGQLSLDAALLKMRGAA</sequence>
<accession>A0A1M7SJ78</accession>
<evidence type="ECO:0000256" key="2">
    <source>
        <dbReference type="ARBA" id="ARBA00006679"/>
    </source>
</evidence>
<dbReference type="InterPro" id="IPR032808">
    <property type="entry name" value="DoxX"/>
</dbReference>
<dbReference type="AlphaFoldDB" id="A0A1M7SJ78"/>
<evidence type="ECO:0000256" key="6">
    <source>
        <dbReference type="ARBA" id="ARBA00023136"/>
    </source>
</evidence>
<name>A0A1M7SJ78_9SPHN</name>
<dbReference type="Proteomes" id="UP000184391">
    <property type="component" value="Unassembled WGS sequence"/>
</dbReference>
<dbReference type="GO" id="GO:0005886">
    <property type="term" value="C:plasma membrane"/>
    <property type="evidence" value="ECO:0007669"/>
    <property type="project" value="UniProtKB-SubCell"/>
</dbReference>
<keyword evidence="9" id="KW-1185">Reference proteome</keyword>
<evidence type="ECO:0000313" key="9">
    <source>
        <dbReference type="Proteomes" id="UP000184391"/>
    </source>
</evidence>
<organism evidence="8 9">
    <name type="scientific">Erythrobacter sanguineus</name>
    <dbReference type="NCBI Taxonomy" id="198312"/>
    <lineage>
        <taxon>Bacteria</taxon>
        <taxon>Pseudomonadati</taxon>
        <taxon>Pseudomonadota</taxon>
        <taxon>Alphaproteobacteria</taxon>
        <taxon>Sphingomonadales</taxon>
        <taxon>Erythrobacteraceae</taxon>
        <taxon>Erythrobacter/Porphyrobacter group</taxon>
        <taxon>Erythrobacter</taxon>
    </lineage>
</organism>
<gene>
    <name evidence="8" type="ORF">SAMN02745193_01844</name>
</gene>
<dbReference type="EMBL" id="FRDF01000009">
    <property type="protein sequence ID" value="SHN58531.1"/>
    <property type="molecule type" value="Genomic_DNA"/>
</dbReference>
<dbReference type="Pfam" id="PF07681">
    <property type="entry name" value="DoxX"/>
    <property type="match status" value="1"/>
</dbReference>
<evidence type="ECO:0000256" key="4">
    <source>
        <dbReference type="ARBA" id="ARBA00022692"/>
    </source>
</evidence>
<keyword evidence="3" id="KW-1003">Cell membrane</keyword>
<keyword evidence="6 7" id="KW-0472">Membrane</keyword>
<evidence type="ECO:0000256" key="7">
    <source>
        <dbReference type="SAM" id="Phobius"/>
    </source>
</evidence>
<dbReference type="InterPro" id="IPR051907">
    <property type="entry name" value="DoxX-like_oxidoreductase"/>
</dbReference>
<evidence type="ECO:0000256" key="1">
    <source>
        <dbReference type="ARBA" id="ARBA00004651"/>
    </source>
</evidence>
<comment type="similarity">
    <text evidence="2">Belongs to the DoxX family.</text>
</comment>
<proteinExistence type="inferred from homology"/>
<evidence type="ECO:0000256" key="5">
    <source>
        <dbReference type="ARBA" id="ARBA00022989"/>
    </source>
</evidence>
<dbReference type="PANTHER" id="PTHR33452">
    <property type="entry name" value="OXIDOREDUCTASE CATD-RELATED"/>
    <property type="match status" value="1"/>
</dbReference>
<reference evidence="9" key="1">
    <citation type="submission" date="2016-12" db="EMBL/GenBank/DDBJ databases">
        <authorList>
            <person name="Varghese N."/>
            <person name="Submissions S."/>
        </authorList>
    </citation>
    <scope>NUCLEOTIDE SEQUENCE [LARGE SCALE GENOMIC DNA]</scope>
    <source>
        <strain evidence="9">DSM 11032</strain>
    </source>
</reference>
<dbReference type="STRING" id="198312.SAMN02745193_01844"/>
<evidence type="ECO:0000256" key="3">
    <source>
        <dbReference type="ARBA" id="ARBA00022475"/>
    </source>
</evidence>
<keyword evidence="4 7" id="KW-0812">Transmembrane</keyword>
<comment type="subcellular location">
    <subcellularLocation>
        <location evidence="1">Cell membrane</location>
        <topology evidence="1">Multi-pass membrane protein</topology>
    </subcellularLocation>
</comment>
<evidence type="ECO:0000313" key="8">
    <source>
        <dbReference type="EMBL" id="SHN58531.1"/>
    </source>
</evidence>
<feature type="transmembrane region" description="Helical" evidence="7">
    <location>
        <begin position="131"/>
        <end position="150"/>
    </location>
</feature>